<dbReference type="AlphaFoldDB" id="A0A935IT55"/>
<evidence type="ECO:0000256" key="1">
    <source>
        <dbReference type="SAM" id="MobiDB-lite"/>
    </source>
</evidence>
<evidence type="ECO:0000259" key="2">
    <source>
        <dbReference type="Pfam" id="PF07969"/>
    </source>
</evidence>
<feature type="compositionally biased region" description="Polar residues" evidence="1">
    <location>
        <begin position="332"/>
        <end position="344"/>
    </location>
</feature>
<feature type="region of interest" description="Disordered" evidence="1">
    <location>
        <begin position="315"/>
        <end position="344"/>
    </location>
</feature>
<evidence type="ECO:0000313" key="4">
    <source>
        <dbReference type="Proteomes" id="UP000726105"/>
    </source>
</evidence>
<dbReference type="Pfam" id="PF07969">
    <property type="entry name" value="Amidohydro_3"/>
    <property type="match status" value="1"/>
</dbReference>
<dbReference type="EMBL" id="JADJIB010000008">
    <property type="protein sequence ID" value="MBK7274536.1"/>
    <property type="molecule type" value="Genomic_DNA"/>
</dbReference>
<dbReference type="PANTHER" id="PTHR22642">
    <property type="entry name" value="IMIDAZOLONEPROPIONASE"/>
    <property type="match status" value="1"/>
</dbReference>
<dbReference type="Proteomes" id="UP000726105">
    <property type="component" value="Unassembled WGS sequence"/>
</dbReference>
<accession>A0A935IT55</accession>
<dbReference type="InterPro" id="IPR032466">
    <property type="entry name" value="Metal_Hydrolase"/>
</dbReference>
<dbReference type="PANTHER" id="PTHR22642:SF2">
    <property type="entry name" value="PROTEIN LONG AFTER FAR-RED 3"/>
    <property type="match status" value="1"/>
</dbReference>
<comment type="caution">
    <text evidence="3">The sequence shown here is derived from an EMBL/GenBank/DDBJ whole genome shotgun (WGS) entry which is preliminary data.</text>
</comment>
<name>A0A935IT55_9MICO</name>
<dbReference type="SUPFAM" id="SSF51556">
    <property type="entry name" value="Metallo-dependent hydrolases"/>
    <property type="match status" value="1"/>
</dbReference>
<gene>
    <name evidence="3" type="ORF">IPI13_15740</name>
</gene>
<proteinExistence type="predicted"/>
<organism evidence="3 4">
    <name type="scientific">Candidatus Phosphoribacter hodrii</name>
    <dbReference type="NCBI Taxonomy" id="2953743"/>
    <lineage>
        <taxon>Bacteria</taxon>
        <taxon>Bacillati</taxon>
        <taxon>Actinomycetota</taxon>
        <taxon>Actinomycetes</taxon>
        <taxon>Micrococcales</taxon>
        <taxon>Dermatophilaceae</taxon>
        <taxon>Candidatus Phosphoribacter</taxon>
    </lineage>
</organism>
<evidence type="ECO:0000313" key="3">
    <source>
        <dbReference type="EMBL" id="MBK7274536.1"/>
    </source>
</evidence>
<feature type="domain" description="Amidohydrolase 3" evidence="2">
    <location>
        <begin position="14"/>
        <end position="301"/>
    </location>
</feature>
<sequence>MDPDRQPARVAGGEDAAYRLAVSRAAALGIVGVGDMEFGDGFLDWPRRFAAGVQDLRVRVATYPTGLDAVLAAGLRAATSLATQAGWCRMGPLKIISDGSLNTRTAYCHEEYAGGSGLAEPRGRADFSGADLAELARRATQAGLRMAVHAIGDAAITQALDVFESTGARGTIEHAQLMQPSDVVRMARLGVGPVCSRPICWTTATSPRLCWPDRADRCFPLREMVEAGVALLLGSDAPVSPLDPWLAMAAAVHRSADERDPWNAGQSLTAAQALAGSTDGCTTVTLGSRADLVVLEADPLDGRLATQPRWGSGCGRCRWPPPTSAAGGRSARVTTTGSARRSRR</sequence>
<protein>
    <submittedName>
        <fullName evidence="3">Amidohydrolase family protein</fullName>
    </submittedName>
</protein>
<dbReference type="InterPro" id="IPR013108">
    <property type="entry name" value="Amidohydro_3"/>
</dbReference>
<dbReference type="Gene3D" id="3.20.20.140">
    <property type="entry name" value="Metal-dependent hydrolases"/>
    <property type="match status" value="1"/>
</dbReference>
<reference evidence="3 4" key="1">
    <citation type="submission" date="2020-10" db="EMBL/GenBank/DDBJ databases">
        <title>Connecting structure to function with the recovery of over 1000 high-quality activated sludge metagenome-assembled genomes encoding full-length rRNA genes using long-read sequencing.</title>
        <authorList>
            <person name="Singleton C.M."/>
            <person name="Petriglieri F."/>
            <person name="Kristensen J.M."/>
            <person name="Kirkegaard R.H."/>
            <person name="Michaelsen T.Y."/>
            <person name="Andersen M.H."/>
            <person name="Karst S.M."/>
            <person name="Dueholm M.S."/>
            <person name="Nielsen P.H."/>
            <person name="Albertsen M."/>
        </authorList>
    </citation>
    <scope>NUCLEOTIDE SEQUENCE [LARGE SCALE GENOMIC DNA]</scope>
    <source>
        <strain evidence="3">Ega_18-Q3-R5-49_MAXAC.001</strain>
    </source>
</reference>